<name>A0AAE3FXS6_9EURY</name>
<reference evidence="2" key="2">
    <citation type="submission" date="2022-02" db="EMBL/GenBank/DDBJ databases">
        <authorList>
            <person name="Elcheninov A.G."/>
            <person name="Sorokin D.Y."/>
            <person name="Kublanov I.V."/>
        </authorList>
    </citation>
    <scope>NUCLEOTIDE SEQUENCE</scope>
    <source>
        <strain evidence="2">AArc-St2</strain>
    </source>
</reference>
<accession>A0AAE3FXS6</accession>
<dbReference type="Proteomes" id="UP001203207">
    <property type="component" value="Unassembled WGS sequence"/>
</dbReference>
<evidence type="ECO:0000313" key="3">
    <source>
        <dbReference type="Proteomes" id="UP001203207"/>
    </source>
</evidence>
<dbReference type="InterPro" id="IPR055553">
    <property type="entry name" value="DUF7129"/>
</dbReference>
<dbReference type="Pfam" id="PF23455">
    <property type="entry name" value="DUF7129"/>
    <property type="match status" value="1"/>
</dbReference>
<evidence type="ECO:0000313" key="2">
    <source>
        <dbReference type="EMBL" id="MCL9817343.1"/>
    </source>
</evidence>
<protein>
    <submittedName>
        <fullName evidence="2">Rubrerythrin-like domain-containing protein</fullName>
    </submittedName>
</protein>
<dbReference type="NCBIfam" id="NF033497">
    <property type="entry name" value="rubre_like_arch"/>
    <property type="match status" value="1"/>
</dbReference>
<reference evidence="2" key="1">
    <citation type="journal article" date="2022" name="Syst. Appl. Microbiol.">
        <title>Natronocalculus amylovorans gen. nov., sp. nov., and Natranaeroarchaeum aerophilus sp. nov., dominant culturable amylolytic natronoarchaea from hypersaline soda lakes in southwestern Siberia.</title>
        <authorList>
            <person name="Sorokin D.Y."/>
            <person name="Elcheninov A.G."/>
            <person name="Khizhniak T.V."/>
            <person name="Koenen M."/>
            <person name="Bale N.J."/>
            <person name="Damste J.S.S."/>
            <person name="Kublanov I.V."/>
        </authorList>
    </citation>
    <scope>NUCLEOTIDE SEQUENCE</scope>
    <source>
        <strain evidence="2">AArc-St2</strain>
    </source>
</reference>
<dbReference type="RefSeq" id="WP_174653559.1">
    <property type="nucleotide sequence ID" value="NZ_JAKRVX010000003.1"/>
</dbReference>
<proteinExistence type="predicted"/>
<keyword evidence="3" id="KW-1185">Reference proteome</keyword>
<gene>
    <name evidence="2" type="ORF">AArcSt2_10355</name>
</gene>
<comment type="caution">
    <text evidence="2">The sequence shown here is derived from an EMBL/GenBank/DDBJ whole genome shotgun (WGS) entry which is preliminary data.</text>
</comment>
<dbReference type="AlphaFoldDB" id="A0AAE3FXS6"/>
<organism evidence="2 3">
    <name type="scientific">Natronocalculus amylovorans</name>
    <dbReference type="NCBI Taxonomy" id="2917812"/>
    <lineage>
        <taxon>Archaea</taxon>
        <taxon>Methanobacteriati</taxon>
        <taxon>Methanobacteriota</taxon>
        <taxon>Stenosarchaea group</taxon>
        <taxon>Halobacteria</taxon>
        <taxon>Halobacteriales</taxon>
        <taxon>Haloferacaceae</taxon>
        <taxon>Natronocalculus</taxon>
    </lineage>
</organism>
<evidence type="ECO:0000259" key="1">
    <source>
        <dbReference type="Pfam" id="PF23455"/>
    </source>
</evidence>
<dbReference type="EMBL" id="JAKRVX010000003">
    <property type="protein sequence ID" value="MCL9817343.1"/>
    <property type="molecule type" value="Genomic_DNA"/>
</dbReference>
<sequence length="51" mass="5722">MNTNHADIDPYTPSTGYYECVSCTYREHRTDSPGTCPHCGDTVRNIAVSRE</sequence>
<feature type="domain" description="DUF7129" evidence="1">
    <location>
        <begin position="7"/>
        <end position="51"/>
    </location>
</feature>
<dbReference type="SUPFAM" id="SSF57802">
    <property type="entry name" value="Rubredoxin-like"/>
    <property type="match status" value="1"/>
</dbReference>